<dbReference type="RefSeq" id="WP_114983939.1">
    <property type="nucleotide sequence ID" value="NZ_CP027806.1"/>
</dbReference>
<proteinExistence type="inferred from homology"/>
<organism evidence="3 4">
    <name type="scientific">Cyclonatronum proteinivorum</name>
    <dbReference type="NCBI Taxonomy" id="1457365"/>
    <lineage>
        <taxon>Bacteria</taxon>
        <taxon>Pseudomonadati</taxon>
        <taxon>Balneolota</taxon>
        <taxon>Balneolia</taxon>
        <taxon>Balneolales</taxon>
        <taxon>Cyclonatronaceae</taxon>
        <taxon>Cyclonatronum</taxon>
    </lineage>
</organism>
<dbReference type="EMBL" id="CP027806">
    <property type="protein sequence ID" value="AXJ00669.1"/>
    <property type="molecule type" value="Genomic_DNA"/>
</dbReference>
<keyword evidence="3" id="KW-0808">Transferase</keyword>
<gene>
    <name evidence="3" type="ORF">CYPRO_1413</name>
</gene>
<sequence>MTFYTSYGKRIFDFTTALTGLLLFGWLILLAAVIARRDTGLSGFFRHTRVGQHGRHFEILKIRTLRTKIASPKGVTTTAELQHVTGTGRFFRRTKIDELPQLWNVLKGDMSLVGPRPDVPEYAGNLEGEDRIILSVRPGITGPATLQYRDEEEQLLAQTDPVRYNDEVIWPEKVRLNKQYVADCSFRYDLGILIKTVLTVLKIGKN</sequence>
<dbReference type="Pfam" id="PF02397">
    <property type="entry name" value="Bac_transf"/>
    <property type="match status" value="1"/>
</dbReference>
<comment type="similarity">
    <text evidence="1">Belongs to the bacterial sugar transferase family.</text>
</comment>
<dbReference type="KEGG" id="cprv:CYPRO_1413"/>
<dbReference type="GO" id="GO:0016780">
    <property type="term" value="F:phosphotransferase activity, for other substituted phosphate groups"/>
    <property type="evidence" value="ECO:0007669"/>
    <property type="project" value="TreeGrafter"/>
</dbReference>
<dbReference type="InterPro" id="IPR003362">
    <property type="entry name" value="Bact_transf"/>
</dbReference>
<dbReference type="OrthoDB" id="9808602at2"/>
<protein>
    <submittedName>
        <fullName evidence="3">Sugar transferase involved in LPS biosynthesis (Colanic, teichoic acid)</fullName>
    </submittedName>
</protein>
<evidence type="ECO:0000313" key="3">
    <source>
        <dbReference type="EMBL" id="AXJ00669.1"/>
    </source>
</evidence>
<dbReference type="Proteomes" id="UP000254808">
    <property type="component" value="Chromosome"/>
</dbReference>
<dbReference type="AlphaFoldDB" id="A0A345UJL7"/>
<reference evidence="3 4" key="1">
    <citation type="submission" date="2018-03" db="EMBL/GenBank/DDBJ databases">
        <title>Phenotypic and genomic properties of Cyclonatronum proteinivorum gen. nov., sp. nov., a haloalkaliphilic bacteroidete from soda lakes possessing Na+-translocating rhodopsin.</title>
        <authorList>
            <person name="Toshchakov S.V."/>
            <person name="Korzhenkov A."/>
            <person name="Samarov N.I."/>
            <person name="Kublanov I.V."/>
            <person name="Muntyan M.S."/>
            <person name="Sorokin D.Y."/>
        </authorList>
    </citation>
    <scope>NUCLEOTIDE SEQUENCE [LARGE SCALE GENOMIC DNA]</scope>
    <source>
        <strain evidence="3 4">Omega</strain>
    </source>
</reference>
<name>A0A345UJL7_9BACT</name>
<keyword evidence="4" id="KW-1185">Reference proteome</keyword>
<evidence type="ECO:0000259" key="2">
    <source>
        <dbReference type="Pfam" id="PF02397"/>
    </source>
</evidence>
<accession>A0A345UJL7</accession>
<feature type="domain" description="Bacterial sugar transferase" evidence="2">
    <location>
        <begin position="9"/>
        <end position="202"/>
    </location>
</feature>
<dbReference type="PANTHER" id="PTHR30576">
    <property type="entry name" value="COLANIC BIOSYNTHESIS UDP-GLUCOSE LIPID CARRIER TRANSFERASE"/>
    <property type="match status" value="1"/>
</dbReference>
<dbReference type="PANTHER" id="PTHR30576:SF20">
    <property type="entry name" value="QUINOVOSAMINEPHOSPHOTRANSFERAE-RELATED"/>
    <property type="match status" value="1"/>
</dbReference>
<evidence type="ECO:0000256" key="1">
    <source>
        <dbReference type="ARBA" id="ARBA00006464"/>
    </source>
</evidence>
<evidence type="ECO:0000313" key="4">
    <source>
        <dbReference type="Proteomes" id="UP000254808"/>
    </source>
</evidence>